<keyword evidence="3" id="KW-1185">Reference proteome</keyword>
<gene>
    <name evidence="2" type="ORF">L9F63_016942</name>
</gene>
<evidence type="ECO:0000313" key="2">
    <source>
        <dbReference type="EMBL" id="KAJ9589936.1"/>
    </source>
</evidence>
<protein>
    <submittedName>
        <fullName evidence="2">Uncharacterized protein</fullName>
    </submittedName>
</protein>
<reference evidence="2" key="2">
    <citation type="submission" date="2023-05" db="EMBL/GenBank/DDBJ databases">
        <authorList>
            <person name="Fouks B."/>
        </authorList>
    </citation>
    <scope>NUCLEOTIDE SEQUENCE</scope>
    <source>
        <strain evidence="2">Stay&amp;Tobe</strain>
        <tissue evidence="2">Testes</tissue>
    </source>
</reference>
<name>A0AAD8A0U7_DIPPU</name>
<evidence type="ECO:0000313" key="3">
    <source>
        <dbReference type="Proteomes" id="UP001233999"/>
    </source>
</evidence>
<comment type="caution">
    <text evidence="2">The sequence shown here is derived from an EMBL/GenBank/DDBJ whole genome shotgun (WGS) entry which is preliminary data.</text>
</comment>
<dbReference type="EMBL" id="JASPKZ010004582">
    <property type="protein sequence ID" value="KAJ9589936.1"/>
    <property type="molecule type" value="Genomic_DNA"/>
</dbReference>
<proteinExistence type="predicted"/>
<dbReference type="Proteomes" id="UP001233999">
    <property type="component" value="Unassembled WGS sequence"/>
</dbReference>
<sequence length="157" mass="18491">YVKLHQYINRFACRRREEIRVACHGFVEDLRLEEVKTSNVFRHVSIDLNFLNRNFRNISRNKQKTIPVRIGVNNYGKMRKLVNFINEDLSHGQIESTPVGMWEQDSRHVCQISGLLAVVLRLVVPQRYAKDCFRHPEGNKSQDHGKQPEKLLQDLRP</sequence>
<feature type="non-terminal residue" evidence="2">
    <location>
        <position position="1"/>
    </location>
</feature>
<dbReference type="AlphaFoldDB" id="A0AAD8A0U7"/>
<accession>A0AAD8A0U7</accession>
<feature type="region of interest" description="Disordered" evidence="1">
    <location>
        <begin position="134"/>
        <end position="157"/>
    </location>
</feature>
<organism evidence="2 3">
    <name type="scientific">Diploptera punctata</name>
    <name type="common">Pacific beetle cockroach</name>
    <dbReference type="NCBI Taxonomy" id="6984"/>
    <lineage>
        <taxon>Eukaryota</taxon>
        <taxon>Metazoa</taxon>
        <taxon>Ecdysozoa</taxon>
        <taxon>Arthropoda</taxon>
        <taxon>Hexapoda</taxon>
        <taxon>Insecta</taxon>
        <taxon>Pterygota</taxon>
        <taxon>Neoptera</taxon>
        <taxon>Polyneoptera</taxon>
        <taxon>Dictyoptera</taxon>
        <taxon>Blattodea</taxon>
        <taxon>Blaberoidea</taxon>
        <taxon>Blaberidae</taxon>
        <taxon>Diplopterinae</taxon>
        <taxon>Diploptera</taxon>
    </lineage>
</organism>
<feature type="non-terminal residue" evidence="2">
    <location>
        <position position="157"/>
    </location>
</feature>
<evidence type="ECO:0000256" key="1">
    <source>
        <dbReference type="SAM" id="MobiDB-lite"/>
    </source>
</evidence>
<reference evidence="2" key="1">
    <citation type="journal article" date="2023" name="IScience">
        <title>Live-bearing cockroach genome reveals convergent evolutionary mechanisms linked to viviparity in insects and beyond.</title>
        <authorList>
            <person name="Fouks B."/>
            <person name="Harrison M.C."/>
            <person name="Mikhailova A.A."/>
            <person name="Marchal E."/>
            <person name="English S."/>
            <person name="Carruthers M."/>
            <person name="Jennings E.C."/>
            <person name="Chiamaka E.L."/>
            <person name="Frigard R.A."/>
            <person name="Pippel M."/>
            <person name="Attardo G.M."/>
            <person name="Benoit J.B."/>
            <person name="Bornberg-Bauer E."/>
            <person name="Tobe S.S."/>
        </authorList>
    </citation>
    <scope>NUCLEOTIDE SEQUENCE</scope>
    <source>
        <strain evidence="2">Stay&amp;Tobe</strain>
    </source>
</reference>